<comment type="caution">
    <text evidence="2">The sequence shown here is derived from an EMBL/GenBank/DDBJ whole genome shotgun (WGS) entry which is preliminary data.</text>
</comment>
<protein>
    <submittedName>
        <fullName evidence="2">Uncharacterized protein</fullName>
    </submittedName>
</protein>
<gene>
    <name evidence="2" type="ORF">BgAZ_305290</name>
</gene>
<evidence type="ECO:0000313" key="3">
    <source>
        <dbReference type="Proteomes" id="UP001230268"/>
    </source>
</evidence>
<evidence type="ECO:0000256" key="1">
    <source>
        <dbReference type="SAM" id="MobiDB-lite"/>
    </source>
</evidence>
<organism evidence="2 3">
    <name type="scientific">Babesia gibsoni</name>
    <dbReference type="NCBI Taxonomy" id="33632"/>
    <lineage>
        <taxon>Eukaryota</taxon>
        <taxon>Sar</taxon>
        <taxon>Alveolata</taxon>
        <taxon>Apicomplexa</taxon>
        <taxon>Aconoidasida</taxon>
        <taxon>Piroplasmida</taxon>
        <taxon>Babesiidae</taxon>
        <taxon>Babesia</taxon>
    </lineage>
</organism>
<feature type="compositionally biased region" description="Polar residues" evidence="1">
    <location>
        <begin position="504"/>
        <end position="519"/>
    </location>
</feature>
<feature type="region of interest" description="Disordered" evidence="1">
    <location>
        <begin position="499"/>
        <end position="519"/>
    </location>
</feature>
<proteinExistence type="predicted"/>
<dbReference type="AlphaFoldDB" id="A0AAD8PE13"/>
<name>A0AAD8PE13_BABGI</name>
<reference evidence="2" key="1">
    <citation type="submission" date="2023-08" db="EMBL/GenBank/DDBJ databases">
        <title>Draft sequence of the Babesia gibsoni genome.</title>
        <authorList>
            <person name="Yamagishi J.Y."/>
            <person name="Xuan X.X."/>
        </authorList>
    </citation>
    <scope>NUCLEOTIDE SEQUENCE</scope>
    <source>
        <strain evidence="2">Azabu</strain>
    </source>
</reference>
<keyword evidence="3" id="KW-1185">Reference proteome</keyword>
<accession>A0AAD8PE13</accession>
<sequence>MRKGDGGSQFDGRRSRFPLGPEHGLEKEYECYTNDVSSSRQVKVYREDKQKYKGTQSGLIMNDEDVDALLKRKPNSVKNIIKSLNSQMRQKSTPNTEPESNVVVPTSSIEPEFGKEIQECNVSVKNRIHAFDKLSARTRRKIQPSYVQPTYVQPTYVHTQDDQSCISYPTSPSIRSGQDTGCRLWSDGYKYFKERSNWYNDEENQYESSARSVGRLNIGDQFSGRRIHDPDWKMTELWKRGFGRSRERNHTDILMMGSRSDGEYGHSTMRVPRCNSDICYNSARDPFGPLHKEWNRNLRLSKSQFNEGGKMKHGEYSSHYGCSPDGDPVSFDDEMNPGSPLLSGMMGDPNAAQRLELPLEAGCRDLDVNPVNSDGLSIDTKPCDECIGGEPSYAHSFTVKTSKGDITLRSVNIIKAEWTWMHSSRARKWCPKYLVLFYDDVKQHLPYQIRAAVRTRRNAYDDYGDNTGSFWDIYKIYSHIGNARKAMAPPFDRDCRAPTEAKTAPNNGMRNMESPRNTTRSQAYNAWNPNYMGRKFTMNDPMNELGYAAINPGHVLLPGNTESVVIIPDGSRVFLTILRNETDDLMSALENGEFQELMEVDVDIIPYTKQHAPRNWLADLIARSMGRDPLNLIHIPLVNGYECCFMPICAADFCDIPLSYKMECARQKRIGKEYEQWIFTLWEYVLRNRKYKNDNPSYSREKLPQNKGLTSTLRRTIRDMFSMAVTYWSGSGDDSADLDCLPTTENEDACLLCPEEQSALRRVLQGNGKMEGDIGSPEQKEAVNRGFRQWIQTHGFDDLSMNVGIYSLSNRLVC</sequence>
<feature type="region of interest" description="Disordered" evidence="1">
    <location>
        <begin position="1"/>
        <end position="24"/>
    </location>
</feature>
<dbReference type="EMBL" id="JAVEPI010000003">
    <property type="protein sequence ID" value="KAK1443011.1"/>
    <property type="molecule type" value="Genomic_DNA"/>
</dbReference>
<evidence type="ECO:0000313" key="2">
    <source>
        <dbReference type="EMBL" id="KAK1443011.1"/>
    </source>
</evidence>
<dbReference type="Proteomes" id="UP001230268">
    <property type="component" value="Unassembled WGS sequence"/>
</dbReference>